<evidence type="ECO:0000313" key="2">
    <source>
        <dbReference type="Proteomes" id="UP000305848"/>
    </source>
</evidence>
<comment type="caution">
    <text evidence="1">The sequence shown here is derived from an EMBL/GenBank/DDBJ whole genome shotgun (WGS) entry which is preliminary data.</text>
</comment>
<protein>
    <submittedName>
        <fullName evidence="1">Uncharacterized protein</fullName>
    </submittedName>
</protein>
<dbReference type="EMBL" id="SZQL01000013">
    <property type="protein sequence ID" value="TKK66954.1"/>
    <property type="molecule type" value="Genomic_DNA"/>
</dbReference>
<keyword evidence="2" id="KW-1185">Reference proteome</keyword>
<proteinExistence type="predicted"/>
<organism evidence="1 2">
    <name type="scientific">Ilyomonas limi</name>
    <dbReference type="NCBI Taxonomy" id="2575867"/>
    <lineage>
        <taxon>Bacteria</taxon>
        <taxon>Pseudomonadati</taxon>
        <taxon>Bacteroidota</taxon>
        <taxon>Chitinophagia</taxon>
        <taxon>Chitinophagales</taxon>
        <taxon>Chitinophagaceae</taxon>
        <taxon>Ilyomonas</taxon>
    </lineage>
</organism>
<sequence length="80" mass="8920">MISIVMAGTDGRGHTFRVCDFVVNSKKYAGQAGGSYSIDKIYFVKFYPPDLSKNEAVHIQATDYEIQNLPPDGYKALPHH</sequence>
<dbReference type="RefSeq" id="WP_137262771.1">
    <property type="nucleotide sequence ID" value="NZ_SZQL01000013.1"/>
</dbReference>
<accession>A0A4U3KYU1</accession>
<dbReference type="OrthoDB" id="9946714at2"/>
<evidence type="ECO:0000313" key="1">
    <source>
        <dbReference type="EMBL" id="TKK66954.1"/>
    </source>
</evidence>
<dbReference type="Proteomes" id="UP000305848">
    <property type="component" value="Unassembled WGS sequence"/>
</dbReference>
<gene>
    <name evidence="1" type="ORF">FC093_15755</name>
</gene>
<name>A0A4U3KYU1_9BACT</name>
<reference evidence="1 2" key="1">
    <citation type="submission" date="2019-05" db="EMBL/GenBank/DDBJ databases">
        <title>Panacibacter sp. strain 17mud1-8 Genome sequencing and assembly.</title>
        <authorList>
            <person name="Chhetri G."/>
        </authorList>
    </citation>
    <scope>NUCLEOTIDE SEQUENCE [LARGE SCALE GENOMIC DNA]</scope>
    <source>
        <strain evidence="1 2">17mud1-8</strain>
    </source>
</reference>
<dbReference type="AlphaFoldDB" id="A0A4U3KYU1"/>